<dbReference type="Pfam" id="PF00534">
    <property type="entry name" value="Glycos_transf_1"/>
    <property type="match status" value="1"/>
</dbReference>
<keyword evidence="3" id="KW-0808">Transferase</keyword>
<evidence type="ECO:0000313" key="4">
    <source>
        <dbReference type="Proteomes" id="UP000008701"/>
    </source>
</evidence>
<gene>
    <name evidence="3" type="ordered locus">Cpha266_1356</name>
</gene>
<feature type="domain" description="Glycosyl transferase family 1" evidence="1">
    <location>
        <begin position="173"/>
        <end position="312"/>
    </location>
</feature>
<evidence type="ECO:0000313" key="3">
    <source>
        <dbReference type="EMBL" id="ABL65387.1"/>
    </source>
</evidence>
<dbReference type="PANTHER" id="PTHR12526">
    <property type="entry name" value="GLYCOSYLTRANSFERASE"/>
    <property type="match status" value="1"/>
</dbReference>
<dbReference type="CAZy" id="GT4">
    <property type="family name" value="Glycosyltransferase Family 4"/>
</dbReference>
<dbReference type="KEGG" id="cph:Cpha266_1356"/>
<dbReference type="CDD" id="cd03802">
    <property type="entry name" value="GT4_AviGT4-like"/>
    <property type="match status" value="1"/>
</dbReference>
<dbReference type="RefSeq" id="WP_011745207.1">
    <property type="nucleotide sequence ID" value="NC_008639.1"/>
</dbReference>
<dbReference type="OrthoDB" id="9801573at2"/>
<sequence length="373" mass="42597">MKKLRIAQIAPLVERVPPKKYGGTERVVYHLTEGLVQKGHDVTLFASGDSITSARLIAPISESLRLGRKVHTPAIVSMMMLGTVYEKMLHEFDIIHSHLEYLTLPYAYKTRVPTVLTMHGRLDIGDYGKLLESYPDMAYVSISDSQRRPVEDINWVKTIYHGYPPASFEYNENPEDYFLYLGRFSEEKKPEQAIMLARACNIRLKIAAKVDPSDKGYFEKKIRPLLDHPLIEYVGEVDDCRKVELLKNAKALLNTIDWPEPFGLVMIEALACGTPVIVRGCGSAPEVIEHGKTGFICETRLDFINAIHNIEQLSRKVCREEFERRFSLDCMVESYEELYYNLLQKKSPVETRQSKALQLWSAPLKQNRVTVSG</sequence>
<dbReference type="STRING" id="290317.Cpha266_1356"/>
<dbReference type="AlphaFoldDB" id="A1BG60"/>
<evidence type="ECO:0000259" key="1">
    <source>
        <dbReference type="Pfam" id="PF00534"/>
    </source>
</evidence>
<accession>A1BG60</accession>
<dbReference type="GO" id="GO:0016757">
    <property type="term" value="F:glycosyltransferase activity"/>
    <property type="evidence" value="ECO:0007669"/>
    <property type="project" value="InterPro"/>
</dbReference>
<name>A1BG60_CHLPD</name>
<dbReference type="Pfam" id="PF13439">
    <property type="entry name" value="Glyco_transf_4"/>
    <property type="match status" value="1"/>
</dbReference>
<dbReference type="EMBL" id="CP000492">
    <property type="protein sequence ID" value="ABL65387.1"/>
    <property type="molecule type" value="Genomic_DNA"/>
</dbReference>
<protein>
    <submittedName>
        <fullName evidence="3">Glycosyl transferase, group 1</fullName>
    </submittedName>
</protein>
<dbReference type="Proteomes" id="UP000008701">
    <property type="component" value="Chromosome"/>
</dbReference>
<dbReference type="SUPFAM" id="SSF53756">
    <property type="entry name" value="UDP-Glycosyltransferase/glycogen phosphorylase"/>
    <property type="match status" value="1"/>
</dbReference>
<feature type="domain" description="Glycosyltransferase subfamily 4-like N-terminal" evidence="2">
    <location>
        <begin position="21"/>
        <end position="123"/>
    </location>
</feature>
<dbReference type="HOGENOM" id="CLU_042257_1_0_10"/>
<dbReference type="eggNOG" id="COG0438">
    <property type="taxonomic scope" value="Bacteria"/>
</dbReference>
<organism evidence="3 4">
    <name type="scientific">Chlorobium phaeobacteroides (strain DSM 266 / SMG 266 / 2430)</name>
    <dbReference type="NCBI Taxonomy" id="290317"/>
    <lineage>
        <taxon>Bacteria</taxon>
        <taxon>Pseudomonadati</taxon>
        <taxon>Chlorobiota</taxon>
        <taxon>Chlorobiia</taxon>
        <taxon>Chlorobiales</taxon>
        <taxon>Chlorobiaceae</taxon>
        <taxon>Chlorobium/Pelodictyon group</taxon>
        <taxon>Chlorobium</taxon>
    </lineage>
</organism>
<keyword evidence="4" id="KW-1185">Reference proteome</keyword>
<dbReference type="InterPro" id="IPR001296">
    <property type="entry name" value="Glyco_trans_1"/>
</dbReference>
<evidence type="ECO:0000259" key="2">
    <source>
        <dbReference type="Pfam" id="PF13439"/>
    </source>
</evidence>
<dbReference type="Gene3D" id="3.40.50.2000">
    <property type="entry name" value="Glycogen Phosphorylase B"/>
    <property type="match status" value="2"/>
</dbReference>
<dbReference type="PANTHER" id="PTHR12526:SF595">
    <property type="entry name" value="BLL5217 PROTEIN"/>
    <property type="match status" value="1"/>
</dbReference>
<proteinExistence type="predicted"/>
<dbReference type="InterPro" id="IPR028098">
    <property type="entry name" value="Glyco_trans_4-like_N"/>
</dbReference>
<reference evidence="3 4" key="1">
    <citation type="submission" date="2006-12" db="EMBL/GenBank/DDBJ databases">
        <title>Complete sequence of Chlorobium phaeobacteroides DSM 266.</title>
        <authorList>
            <consortium name="US DOE Joint Genome Institute"/>
            <person name="Copeland A."/>
            <person name="Lucas S."/>
            <person name="Lapidus A."/>
            <person name="Barry K."/>
            <person name="Detter J.C."/>
            <person name="Glavina del Rio T."/>
            <person name="Hammon N."/>
            <person name="Israni S."/>
            <person name="Pitluck S."/>
            <person name="Goltsman E."/>
            <person name="Schmutz J."/>
            <person name="Larimer F."/>
            <person name="Land M."/>
            <person name="Hauser L."/>
            <person name="Mikhailova N."/>
            <person name="Li T."/>
            <person name="Overmann J."/>
            <person name="Bryant D.A."/>
            <person name="Richardson P."/>
        </authorList>
    </citation>
    <scope>NUCLEOTIDE SEQUENCE [LARGE SCALE GENOMIC DNA]</scope>
    <source>
        <strain evidence="3 4">DSM 266</strain>
    </source>
</reference>